<gene>
    <name evidence="2" type="ORF">S01H1_80294</name>
</gene>
<feature type="non-terminal residue" evidence="2">
    <location>
        <position position="102"/>
    </location>
</feature>
<name>X0ZE49_9ZZZZ</name>
<sequence>MEGSGAVEAADLRVQSLGEKLPDDSLVPLHDGAEEFHPARDAAGLAGTRSLGTRSAQKQKRRNPTRSAFAISLQRTPFVLRGASALQQWWIGPGSIRDTQRF</sequence>
<protein>
    <submittedName>
        <fullName evidence="2">Uncharacterized protein</fullName>
    </submittedName>
</protein>
<feature type="region of interest" description="Disordered" evidence="1">
    <location>
        <begin position="41"/>
        <end position="66"/>
    </location>
</feature>
<comment type="caution">
    <text evidence="2">The sequence shown here is derived from an EMBL/GenBank/DDBJ whole genome shotgun (WGS) entry which is preliminary data.</text>
</comment>
<accession>X0ZE49</accession>
<evidence type="ECO:0000313" key="2">
    <source>
        <dbReference type="EMBL" id="GAG46621.1"/>
    </source>
</evidence>
<dbReference type="EMBL" id="BARS01054206">
    <property type="protein sequence ID" value="GAG46621.1"/>
    <property type="molecule type" value="Genomic_DNA"/>
</dbReference>
<dbReference type="AlphaFoldDB" id="X0ZE49"/>
<organism evidence="2">
    <name type="scientific">marine sediment metagenome</name>
    <dbReference type="NCBI Taxonomy" id="412755"/>
    <lineage>
        <taxon>unclassified sequences</taxon>
        <taxon>metagenomes</taxon>
        <taxon>ecological metagenomes</taxon>
    </lineage>
</organism>
<proteinExistence type="predicted"/>
<reference evidence="2" key="1">
    <citation type="journal article" date="2014" name="Front. Microbiol.">
        <title>High frequency of phylogenetically diverse reductive dehalogenase-homologous genes in deep subseafloor sedimentary metagenomes.</title>
        <authorList>
            <person name="Kawai M."/>
            <person name="Futagami T."/>
            <person name="Toyoda A."/>
            <person name="Takaki Y."/>
            <person name="Nishi S."/>
            <person name="Hori S."/>
            <person name="Arai W."/>
            <person name="Tsubouchi T."/>
            <person name="Morono Y."/>
            <person name="Uchiyama I."/>
            <person name="Ito T."/>
            <person name="Fujiyama A."/>
            <person name="Inagaki F."/>
            <person name="Takami H."/>
        </authorList>
    </citation>
    <scope>NUCLEOTIDE SEQUENCE</scope>
    <source>
        <strain evidence="2">Expedition CK06-06</strain>
    </source>
</reference>
<evidence type="ECO:0000256" key="1">
    <source>
        <dbReference type="SAM" id="MobiDB-lite"/>
    </source>
</evidence>